<dbReference type="Proteomes" id="UP001283361">
    <property type="component" value="Unassembled WGS sequence"/>
</dbReference>
<organism evidence="1 2">
    <name type="scientific">Elysia crispata</name>
    <name type="common">lettuce slug</name>
    <dbReference type="NCBI Taxonomy" id="231223"/>
    <lineage>
        <taxon>Eukaryota</taxon>
        <taxon>Metazoa</taxon>
        <taxon>Spiralia</taxon>
        <taxon>Lophotrochozoa</taxon>
        <taxon>Mollusca</taxon>
        <taxon>Gastropoda</taxon>
        <taxon>Heterobranchia</taxon>
        <taxon>Euthyneura</taxon>
        <taxon>Panpulmonata</taxon>
        <taxon>Sacoglossa</taxon>
        <taxon>Placobranchoidea</taxon>
        <taxon>Plakobranchidae</taxon>
        <taxon>Elysia</taxon>
    </lineage>
</organism>
<reference evidence="1" key="1">
    <citation type="journal article" date="2023" name="G3 (Bethesda)">
        <title>A reference genome for the long-term kleptoplast-retaining sea slug Elysia crispata morphotype clarki.</title>
        <authorList>
            <person name="Eastman K.E."/>
            <person name="Pendleton A.L."/>
            <person name="Shaikh M.A."/>
            <person name="Suttiyut T."/>
            <person name="Ogas R."/>
            <person name="Tomko P."/>
            <person name="Gavelis G."/>
            <person name="Widhalm J.R."/>
            <person name="Wisecaver J.H."/>
        </authorList>
    </citation>
    <scope>NUCLEOTIDE SEQUENCE</scope>
    <source>
        <strain evidence="1">ECLA1</strain>
    </source>
</reference>
<dbReference type="AlphaFoldDB" id="A0AAE1CKS4"/>
<dbReference type="EMBL" id="JAWDGP010007804">
    <property type="protein sequence ID" value="KAK3704220.1"/>
    <property type="molecule type" value="Genomic_DNA"/>
</dbReference>
<gene>
    <name evidence="1" type="ORF">RRG08_066850</name>
</gene>
<sequence>MQKLIGVVVQSLETVLLWWELHEGWQLRKLNIYQSCVNFLDLLDNPSLSLFVDTKDMDMPQMIQISHGYQLKSDAELSTIDVYELVVEGPGIESKMSRRRLFLDVNAIRGSTLSSCGSFCEEHDGTDEGDDDVQCASGGAKLTA</sequence>
<protein>
    <submittedName>
        <fullName evidence="1">Uncharacterized protein</fullName>
    </submittedName>
</protein>
<evidence type="ECO:0000313" key="1">
    <source>
        <dbReference type="EMBL" id="KAK3704220.1"/>
    </source>
</evidence>
<accession>A0AAE1CKS4</accession>
<proteinExistence type="predicted"/>
<name>A0AAE1CKS4_9GAST</name>
<keyword evidence="2" id="KW-1185">Reference proteome</keyword>
<evidence type="ECO:0000313" key="2">
    <source>
        <dbReference type="Proteomes" id="UP001283361"/>
    </source>
</evidence>
<comment type="caution">
    <text evidence="1">The sequence shown here is derived from an EMBL/GenBank/DDBJ whole genome shotgun (WGS) entry which is preliminary data.</text>
</comment>